<protein>
    <submittedName>
        <fullName evidence="1">Uncharacterized protein</fullName>
    </submittedName>
</protein>
<dbReference type="OrthoDB" id="367789at2"/>
<gene>
    <name evidence="1" type="ordered locus">SpiGrapes_0924</name>
</gene>
<dbReference type="SUPFAM" id="SSF82171">
    <property type="entry name" value="DPP6 N-terminal domain-like"/>
    <property type="match status" value="1"/>
</dbReference>
<accession>G8QR97</accession>
<proteinExistence type="predicted"/>
<dbReference type="Proteomes" id="UP000005632">
    <property type="component" value="Chromosome"/>
</dbReference>
<sequence length="904" mass="99746">MRSNMRYWLCFSLTVLIFSQGLLYASDNPYLGWEKIETQHFVLVFEPVDLQSAQHVASFADDVYQQLTGLLSYTPQKRIPVVITGRTPWANGYYSPFPSAVFLFVTSPDDLFLGSRSSDWLKSLFVHEVTHYIHLTSPVGPAKYLAKIFGPAVTAMNTPFMNGWWIEGITTYAETAFAEGGRGDSSLFALTYEAPLQEHAMWSLSQGNYQSAYPPSGRIYTTGYLMVDYLMRTYGVDFFSKVNASFAWFPFLGVSHTLKKETGYSGKELFSFALKEKETQLKKATHSLLSPDSPGNYFLPFPTDKGLLGFASTLDDGGILVSYGQEGPRTITRLPVYDSQAVSLAKNGQKAVFSMYWTEPTHPASLSLTPVGYADLYSYSLASDSFDRITTKKQLYQPSLSTDAQHLVAIERVADRYRLVALDQHTGAITVLYETEEGSVYAPQLSADFSSVVAIEIVRGKSALIQIDGNGKKTVLVGYGKGEIRNPRFLDEDTLLFSSDETGTFCLYRLSIGSKTVEKALLDSLSILGAVQQDDKLFYETYTANGYALCSLPFSALSFAPVSIDSSVTGRISEGLQAFNVESYHDYLRFNLFLPLPLNDGNSLALGVWSHFTSLLRKHQLIAQAGYSLDAQLPLLRFEYSYTPGPYSLLCNAFANQLYGTDQKRQQLIEVNALIPVWLRTGVKTFQQVSSNLAFSFISRPDTLRLGSALQTSYQISARSDPKDFFGATSFSAYAGIVGLFDTSQNAWLYRPFGGFFSALQVFKTHQNVALAIDMLATNTGSLNSYLPFDGSVYGQKDGKAKALLSLRYQIPLGLFDQPVPYGGLTAMGLSFAGQSAIYLQEGEVSWEEDVYVSAKLSFEIVMGSSAVFMPYIGLSVSTATGDMKGFVGIAGLFQTGITPALPW</sequence>
<reference evidence="1 2" key="1">
    <citation type="submission" date="2011-11" db="EMBL/GenBank/DDBJ databases">
        <title>Complete sequence of Spirochaeta sp. grapes.</title>
        <authorList>
            <consortium name="US DOE Joint Genome Institute"/>
            <person name="Lucas S."/>
            <person name="Han J."/>
            <person name="Lapidus A."/>
            <person name="Cheng J.-F."/>
            <person name="Goodwin L."/>
            <person name="Pitluck S."/>
            <person name="Peters L."/>
            <person name="Ovchinnikova G."/>
            <person name="Munk A.C."/>
            <person name="Detter J.C."/>
            <person name="Han C."/>
            <person name="Tapia R."/>
            <person name="Land M."/>
            <person name="Hauser L."/>
            <person name="Kyrpides N."/>
            <person name="Ivanova N."/>
            <person name="Pagani I."/>
            <person name="Ritalahtilisa K."/>
            <person name="Loeffler F."/>
            <person name="Woyke T."/>
        </authorList>
    </citation>
    <scope>NUCLEOTIDE SEQUENCE [LARGE SCALE GENOMIC DNA]</scope>
    <source>
        <strain evidence="2">ATCC BAA-1885 / DSM 22778 / Grapes</strain>
    </source>
</reference>
<dbReference type="eggNOG" id="COG0823">
    <property type="taxonomic scope" value="Bacteria"/>
</dbReference>
<dbReference type="RefSeq" id="WP_014269599.1">
    <property type="nucleotide sequence ID" value="NC_016633.1"/>
</dbReference>
<evidence type="ECO:0000313" key="1">
    <source>
        <dbReference type="EMBL" id="AEV28750.1"/>
    </source>
</evidence>
<evidence type="ECO:0000313" key="2">
    <source>
        <dbReference type="Proteomes" id="UP000005632"/>
    </source>
</evidence>
<organism evidence="1 2">
    <name type="scientific">Sphaerochaeta pleomorpha (strain ATCC BAA-1885 / DSM 22778 / Grapes)</name>
    <dbReference type="NCBI Taxonomy" id="158190"/>
    <lineage>
        <taxon>Bacteria</taxon>
        <taxon>Pseudomonadati</taxon>
        <taxon>Spirochaetota</taxon>
        <taxon>Spirochaetia</taxon>
        <taxon>Spirochaetales</taxon>
        <taxon>Sphaerochaetaceae</taxon>
        <taxon>Sphaerochaeta</taxon>
    </lineage>
</organism>
<dbReference type="EMBL" id="CP003155">
    <property type="protein sequence ID" value="AEV28750.1"/>
    <property type="molecule type" value="Genomic_DNA"/>
</dbReference>
<name>G8QR97_SPHPG</name>
<dbReference type="STRING" id="158190.SpiGrapes_0924"/>
<keyword evidence="2" id="KW-1185">Reference proteome</keyword>
<dbReference type="Gene3D" id="2.120.10.30">
    <property type="entry name" value="TolB, C-terminal domain"/>
    <property type="match status" value="1"/>
</dbReference>
<dbReference type="KEGG" id="sgp:SpiGrapes_0924"/>
<dbReference type="HOGENOM" id="CLU_325936_0_0_12"/>
<dbReference type="InterPro" id="IPR011042">
    <property type="entry name" value="6-blade_b-propeller_TolB-like"/>
</dbReference>
<dbReference type="AlphaFoldDB" id="G8QR97"/>